<evidence type="ECO:0000313" key="1">
    <source>
        <dbReference type="EMBL" id="KAG5639566.1"/>
    </source>
</evidence>
<comment type="caution">
    <text evidence="1">The sequence shown here is derived from an EMBL/GenBank/DDBJ whole genome shotgun (WGS) entry which is preliminary data.</text>
</comment>
<dbReference type="AlphaFoldDB" id="A0A9P7K5X8"/>
<name>A0A9P7K5X8_9AGAR</name>
<reference evidence="1" key="1">
    <citation type="submission" date="2021-02" db="EMBL/GenBank/DDBJ databases">
        <authorList>
            <person name="Nieuwenhuis M."/>
            <person name="Van De Peppel L.J.J."/>
        </authorList>
    </citation>
    <scope>NUCLEOTIDE SEQUENCE</scope>
    <source>
        <strain evidence="1">D49</strain>
    </source>
</reference>
<evidence type="ECO:0000313" key="2">
    <source>
        <dbReference type="Proteomes" id="UP000717328"/>
    </source>
</evidence>
<dbReference type="Proteomes" id="UP000717328">
    <property type="component" value="Unassembled WGS sequence"/>
</dbReference>
<sequence>MLRLSSLRPLLESTSARLSTRQTLATRSFTISRPNVMLNKRPNISIPGTFSRLYMTERPIIQRAQGISWQRMAITAAGVAGAVVVIEGVLNRETREGLSIAEKDLLHSAFQYTGGGLVLTALAARSMFRSGFAYRIMAANPCA</sequence>
<organism evidence="1 2">
    <name type="scientific">Sphagnurus paluster</name>
    <dbReference type="NCBI Taxonomy" id="117069"/>
    <lineage>
        <taxon>Eukaryota</taxon>
        <taxon>Fungi</taxon>
        <taxon>Dikarya</taxon>
        <taxon>Basidiomycota</taxon>
        <taxon>Agaricomycotina</taxon>
        <taxon>Agaricomycetes</taxon>
        <taxon>Agaricomycetidae</taxon>
        <taxon>Agaricales</taxon>
        <taxon>Tricholomatineae</taxon>
        <taxon>Lyophyllaceae</taxon>
        <taxon>Sphagnurus</taxon>
    </lineage>
</organism>
<keyword evidence="2" id="KW-1185">Reference proteome</keyword>
<gene>
    <name evidence="1" type="ORF">H0H81_012237</name>
</gene>
<proteinExistence type="predicted"/>
<dbReference type="OrthoDB" id="1277691at2759"/>
<accession>A0A9P7K5X8</accession>
<protein>
    <submittedName>
        <fullName evidence="1">Uncharacterized protein</fullName>
    </submittedName>
</protein>
<reference evidence="1" key="2">
    <citation type="submission" date="2021-10" db="EMBL/GenBank/DDBJ databases">
        <title>Phylogenomics reveals ancestral predisposition of the termite-cultivated fungus Termitomyces towards a domesticated lifestyle.</title>
        <authorList>
            <person name="Auxier B."/>
            <person name="Grum-Grzhimaylo A."/>
            <person name="Cardenas M.E."/>
            <person name="Lodge J.D."/>
            <person name="Laessoe T."/>
            <person name="Pedersen O."/>
            <person name="Smith M.E."/>
            <person name="Kuyper T.W."/>
            <person name="Franco-Molano E.A."/>
            <person name="Baroni T.J."/>
            <person name="Aanen D.K."/>
        </authorList>
    </citation>
    <scope>NUCLEOTIDE SEQUENCE</scope>
    <source>
        <strain evidence="1">D49</strain>
    </source>
</reference>
<dbReference type="EMBL" id="JABCKI010005718">
    <property type="protein sequence ID" value="KAG5639566.1"/>
    <property type="molecule type" value="Genomic_DNA"/>
</dbReference>